<dbReference type="Gene3D" id="1.25.40.10">
    <property type="entry name" value="Tetratricopeptide repeat domain"/>
    <property type="match status" value="1"/>
</dbReference>
<dbReference type="SUPFAM" id="SSF48452">
    <property type="entry name" value="TPR-like"/>
    <property type="match status" value="1"/>
</dbReference>
<dbReference type="Proteomes" id="UP001500909">
    <property type="component" value="Unassembled WGS sequence"/>
</dbReference>
<dbReference type="InterPro" id="IPR001867">
    <property type="entry name" value="OmpR/PhoB-type_DNA-bd"/>
</dbReference>
<sequence>MPRSDPRSRPDAQPLFRLLGPLEAGRGPCPLPLRATRQKLILATLLLSADRVVPVAGLIEAVWGEQPPPTARSQVHICISQLRHKLADVVPHDRGIETRTYGYVLRTEPGDLDVTVFREQVTAADLAAAHGRPEQAAGLYRAALGLWRGPALSGLAGEAMGRAATQLAEERIAAAEKRIELELRLGRHRALVHELTGLVGEHPLNERLSGYLMTALYRSGRQAEALASYRQARHRLAAELGLEPGQELRALERAILRQEDMPAS</sequence>
<proteinExistence type="inferred from homology"/>
<evidence type="ECO:0000256" key="6">
    <source>
        <dbReference type="PROSITE-ProRule" id="PRU01091"/>
    </source>
</evidence>
<dbReference type="SUPFAM" id="SSF46894">
    <property type="entry name" value="C-terminal effector domain of the bipartite response regulators"/>
    <property type="match status" value="1"/>
</dbReference>
<gene>
    <name evidence="8" type="ORF">GCM10010361_07150</name>
</gene>
<dbReference type="InterPro" id="IPR051677">
    <property type="entry name" value="AfsR-DnrI-RedD_regulator"/>
</dbReference>
<dbReference type="Gene3D" id="1.10.10.10">
    <property type="entry name" value="Winged helix-like DNA-binding domain superfamily/Winged helix DNA-binding domain"/>
    <property type="match status" value="1"/>
</dbReference>
<dbReference type="PROSITE" id="PS51755">
    <property type="entry name" value="OMPR_PHOB"/>
    <property type="match status" value="1"/>
</dbReference>
<dbReference type="PANTHER" id="PTHR35807">
    <property type="entry name" value="TRANSCRIPTIONAL REGULATOR REDD-RELATED"/>
    <property type="match status" value="1"/>
</dbReference>
<dbReference type="InterPro" id="IPR005158">
    <property type="entry name" value="BTAD"/>
</dbReference>
<dbReference type="PANTHER" id="PTHR35807:SF1">
    <property type="entry name" value="TRANSCRIPTIONAL REGULATOR REDD"/>
    <property type="match status" value="1"/>
</dbReference>
<dbReference type="SMART" id="SM01043">
    <property type="entry name" value="BTAD"/>
    <property type="match status" value="1"/>
</dbReference>
<dbReference type="Pfam" id="PF03704">
    <property type="entry name" value="BTAD"/>
    <property type="match status" value="1"/>
</dbReference>
<dbReference type="RefSeq" id="WP_346092903.1">
    <property type="nucleotide sequence ID" value="NZ_BAAABY010000007.1"/>
</dbReference>
<keyword evidence="3" id="KW-0805">Transcription regulation</keyword>
<evidence type="ECO:0000259" key="7">
    <source>
        <dbReference type="PROSITE" id="PS51755"/>
    </source>
</evidence>
<dbReference type="InterPro" id="IPR011990">
    <property type="entry name" value="TPR-like_helical_dom_sf"/>
</dbReference>
<evidence type="ECO:0000313" key="8">
    <source>
        <dbReference type="EMBL" id="GAA0445907.1"/>
    </source>
</evidence>
<keyword evidence="4 6" id="KW-0238">DNA-binding</keyword>
<evidence type="ECO:0000313" key="9">
    <source>
        <dbReference type="Proteomes" id="UP001500909"/>
    </source>
</evidence>
<keyword evidence="9" id="KW-1185">Reference proteome</keyword>
<evidence type="ECO:0000256" key="3">
    <source>
        <dbReference type="ARBA" id="ARBA00023015"/>
    </source>
</evidence>
<keyword evidence="5" id="KW-0804">Transcription</keyword>
<evidence type="ECO:0000256" key="1">
    <source>
        <dbReference type="ARBA" id="ARBA00005820"/>
    </source>
</evidence>
<evidence type="ECO:0000256" key="2">
    <source>
        <dbReference type="ARBA" id="ARBA00023012"/>
    </source>
</evidence>
<comment type="similarity">
    <text evidence="1">Belongs to the AfsR/DnrI/RedD regulatory family.</text>
</comment>
<dbReference type="EMBL" id="BAAABY010000007">
    <property type="protein sequence ID" value="GAA0445907.1"/>
    <property type="molecule type" value="Genomic_DNA"/>
</dbReference>
<dbReference type="SMART" id="SM00862">
    <property type="entry name" value="Trans_reg_C"/>
    <property type="match status" value="1"/>
</dbReference>
<organism evidence="8 9">
    <name type="scientific">Streptomyces olivaceiscleroticus</name>
    <dbReference type="NCBI Taxonomy" id="68245"/>
    <lineage>
        <taxon>Bacteria</taxon>
        <taxon>Bacillati</taxon>
        <taxon>Actinomycetota</taxon>
        <taxon>Actinomycetes</taxon>
        <taxon>Kitasatosporales</taxon>
        <taxon>Streptomycetaceae</taxon>
        <taxon>Streptomyces</taxon>
    </lineage>
</organism>
<feature type="domain" description="OmpR/PhoB-type" evidence="7">
    <location>
        <begin position="4"/>
        <end position="107"/>
    </location>
</feature>
<dbReference type="Pfam" id="PF00486">
    <property type="entry name" value="Trans_reg_C"/>
    <property type="match status" value="1"/>
</dbReference>
<evidence type="ECO:0000256" key="5">
    <source>
        <dbReference type="ARBA" id="ARBA00023163"/>
    </source>
</evidence>
<accession>A0ABN0ZFA5</accession>
<dbReference type="CDD" id="cd15831">
    <property type="entry name" value="BTAD"/>
    <property type="match status" value="1"/>
</dbReference>
<comment type="caution">
    <text evidence="8">The sequence shown here is derived from an EMBL/GenBank/DDBJ whole genome shotgun (WGS) entry which is preliminary data.</text>
</comment>
<name>A0ABN0ZFA5_9ACTN</name>
<evidence type="ECO:0000256" key="4">
    <source>
        <dbReference type="ARBA" id="ARBA00023125"/>
    </source>
</evidence>
<reference evidence="8 9" key="1">
    <citation type="journal article" date="2019" name="Int. J. Syst. Evol. Microbiol.">
        <title>The Global Catalogue of Microorganisms (GCM) 10K type strain sequencing project: providing services to taxonomists for standard genome sequencing and annotation.</title>
        <authorList>
            <consortium name="The Broad Institute Genomics Platform"/>
            <consortium name="The Broad Institute Genome Sequencing Center for Infectious Disease"/>
            <person name="Wu L."/>
            <person name="Ma J."/>
        </authorList>
    </citation>
    <scope>NUCLEOTIDE SEQUENCE [LARGE SCALE GENOMIC DNA]</scope>
    <source>
        <strain evidence="8 9">JCM 4805</strain>
    </source>
</reference>
<protein>
    <recommendedName>
        <fullName evidence="7">OmpR/PhoB-type domain-containing protein</fullName>
    </recommendedName>
</protein>
<keyword evidence="2" id="KW-0902">Two-component regulatory system</keyword>
<dbReference type="InterPro" id="IPR036388">
    <property type="entry name" value="WH-like_DNA-bd_sf"/>
</dbReference>
<dbReference type="InterPro" id="IPR016032">
    <property type="entry name" value="Sig_transdc_resp-reg_C-effctor"/>
</dbReference>
<feature type="DNA-binding region" description="OmpR/PhoB-type" evidence="6">
    <location>
        <begin position="4"/>
        <end position="107"/>
    </location>
</feature>